<dbReference type="EMBL" id="CM035419">
    <property type="protein sequence ID" value="KAH7416522.1"/>
    <property type="molecule type" value="Genomic_DNA"/>
</dbReference>
<keyword evidence="2" id="KW-1185">Reference proteome</keyword>
<comment type="caution">
    <text evidence="1">The sequence shown here is derived from an EMBL/GenBank/DDBJ whole genome shotgun (WGS) entry which is preliminary data.</text>
</comment>
<dbReference type="EMBL" id="CM035419">
    <property type="protein sequence ID" value="KAH7416521.1"/>
    <property type="molecule type" value="Genomic_DNA"/>
</dbReference>
<dbReference type="AlphaFoldDB" id="A0A8T2TCF5"/>
<evidence type="ECO:0000313" key="2">
    <source>
        <dbReference type="Proteomes" id="UP000825935"/>
    </source>
</evidence>
<accession>A0A8T2TCF5</accession>
<sequence length="102" mass="11561">MYNLQLHLATCIENCFKTHKQSSVIKGRCQIHFPARFRRLSFLQDMKRSSWGASFSRHHVRPEPVCAHGVGQSISALAYPMSIPLKKLVSTAKTVIASFFAR</sequence>
<name>A0A8T2TCF5_CERRI</name>
<dbReference type="Proteomes" id="UP000825935">
    <property type="component" value="Chromosome 14"/>
</dbReference>
<organism evidence="1 2">
    <name type="scientific">Ceratopteris richardii</name>
    <name type="common">Triangle waterfern</name>
    <dbReference type="NCBI Taxonomy" id="49495"/>
    <lineage>
        <taxon>Eukaryota</taxon>
        <taxon>Viridiplantae</taxon>
        <taxon>Streptophyta</taxon>
        <taxon>Embryophyta</taxon>
        <taxon>Tracheophyta</taxon>
        <taxon>Polypodiopsida</taxon>
        <taxon>Polypodiidae</taxon>
        <taxon>Polypodiales</taxon>
        <taxon>Pteridineae</taxon>
        <taxon>Pteridaceae</taxon>
        <taxon>Parkerioideae</taxon>
        <taxon>Ceratopteris</taxon>
    </lineage>
</organism>
<proteinExistence type="predicted"/>
<protein>
    <submittedName>
        <fullName evidence="1">Uncharacterized protein</fullName>
    </submittedName>
</protein>
<reference evidence="1" key="1">
    <citation type="submission" date="2021-08" db="EMBL/GenBank/DDBJ databases">
        <title>WGS assembly of Ceratopteris richardii.</title>
        <authorList>
            <person name="Marchant D.B."/>
            <person name="Chen G."/>
            <person name="Jenkins J."/>
            <person name="Shu S."/>
            <person name="Leebens-Mack J."/>
            <person name="Grimwood J."/>
            <person name="Schmutz J."/>
            <person name="Soltis P."/>
            <person name="Soltis D."/>
            <person name="Chen Z.-H."/>
        </authorList>
    </citation>
    <scope>NUCLEOTIDE SEQUENCE</scope>
    <source>
        <strain evidence="1">Whitten #5841</strain>
        <tissue evidence="1">Leaf</tissue>
    </source>
</reference>
<gene>
    <name evidence="1" type="ORF">KP509_14G095400</name>
</gene>
<evidence type="ECO:0000313" key="1">
    <source>
        <dbReference type="EMBL" id="KAH7416521.1"/>
    </source>
</evidence>